<comment type="subcellular location">
    <subcellularLocation>
        <location evidence="1">Membrane</location>
        <topology evidence="1">Lipid-anchor</topology>
        <topology evidence="1">GPI-anchor</topology>
    </subcellularLocation>
</comment>
<feature type="signal peptide" evidence="10">
    <location>
        <begin position="1"/>
        <end position="22"/>
    </location>
</feature>
<accession>A0A5E4M9I7</accession>
<proteinExistence type="predicted"/>
<dbReference type="EMBL" id="CABPRJ010000023">
    <property type="protein sequence ID" value="VVC25985.1"/>
    <property type="molecule type" value="Genomic_DNA"/>
</dbReference>
<dbReference type="GO" id="GO:0032222">
    <property type="term" value="P:regulation of synaptic transmission, cholinergic"/>
    <property type="evidence" value="ECO:0007669"/>
    <property type="project" value="InterPro"/>
</dbReference>
<dbReference type="GO" id="GO:0098552">
    <property type="term" value="C:side of membrane"/>
    <property type="evidence" value="ECO:0007669"/>
    <property type="project" value="UniProtKB-KW"/>
</dbReference>
<evidence type="ECO:0000256" key="5">
    <source>
        <dbReference type="ARBA" id="ARBA00022989"/>
    </source>
</evidence>
<keyword evidence="6 9" id="KW-0472">Membrane</keyword>
<evidence type="ECO:0000256" key="1">
    <source>
        <dbReference type="ARBA" id="ARBA00004589"/>
    </source>
</evidence>
<feature type="transmembrane region" description="Helical" evidence="9">
    <location>
        <begin position="103"/>
        <end position="121"/>
    </location>
</feature>
<evidence type="ECO:0000256" key="4">
    <source>
        <dbReference type="ARBA" id="ARBA00022729"/>
    </source>
</evidence>
<keyword evidence="3 9" id="KW-0812">Transmembrane</keyword>
<evidence type="ECO:0000256" key="10">
    <source>
        <dbReference type="SAM" id="SignalP"/>
    </source>
</evidence>
<dbReference type="Proteomes" id="UP000325440">
    <property type="component" value="Unassembled WGS sequence"/>
</dbReference>
<dbReference type="Pfam" id="PF17064">
    <property type="entry name" value="QVR"/>
    <property type="match status" value="1"/>
</dbReference>
<reference evidence="11 12" key="1">
    <citation type="submission" date="2019-08" db="EMBL/GenBank/DDBJ databases">
        <authorList>
            <person name="Alioto T."/>
            <person name="Alioto T."/>
            <person name="Gomez Garrido J."/>
        </authorList>
    </citation>
    <scope>NUCLEOTIDE SEQUENCE [LARGE SCALE GENOMIC DNA]</scope>
</reference>
<gene>
    <name evidence="11" type="ORF">CINCED_3A007124</name>
</gene>
<dbReference type="PANTHER" id="PTHR33562">
    <property type="entry name" value="ATILLA, ISOFORM B-RELATED-RELATED"/>
    <property type="match status" value="1"/>
</dbReference>
<feature type="chain" id="PRO_5022906270" evidence="10">
    <location>
        <begin position="23"/>
        <end position="122"/>
    </location>
</feature>
<evidence type="ECO:0000313" key="12">
    <source>
        <dbReference type="Proteomes" id="UP000325440"/>
    </source>
</evidence>
<organism evidence="11 12">
    <name type="scientific">Cinara cedri</name>
    <dbReference type="NCBI Taxonomy" id="506608"/>
    <lineage>
        <taxon>Eukaryota</taxon>
        <taxon>Metazoa</taxon>
        <taxon>Ecdysozoa</taxon>
        <taxon>Arthropoda</taxon>
        <taxon>Hexapoda</taxon>
        <taxon>Insecta</taxon>
        <taxon>Pterygota</taxon>
        <taxon>Neoptera</taxon>
        <taxon>Paraneoptera</taxon>
        <taxon>Hemiptera</taxon>
        <taxon>Sternorrhyncha</taxon>
        <taxon>Aphidomorpha</taxon>
        <taxon>Aphidoidea</taxon>
        <taxon>Aphididae</taxon>
        <taxon>Lachninae</taxon>
        <taxon>Cinara</taxon>
    </lineage>
</organism>
<keyword evidence="7" id="KW-0325">Glycoprotein</keyword>
<protein>
    <submittedName>
        <fullName evidence="11">Uncharacterized protein</fullName>
    </submittedName>
</protein>
<keyword evidence="8" id="KW-0449">Lipoprotein</keyword>
<evidence type="ECO:0000313" key="11">
    <source>
        <dbReference type="EMBL" id="VVC25985.1"/>
    </source>
</evidence>
<evidence type="ECO:0000256" key="3">
    <source>
        <dbReference type="ARBA" id="ARBA00022692"/>
    </source>
</evidence>
<keyword evidence="5 9" id="KW-1133">Transmembrane helix</keyword>
<name>A0A5E4M9I7_9HEMI</name>
<evidence type="ECO:0000256" key="2">
    <source>
        <dbReference type="ARBA" id="ARBA00022622"/>
    </source>
</evidence>
<dbReference type="OrthoDB" id="6582325at2759"/>
<dbReference type="GO" id="GO:0030431">
    <property type="term" value="P:sleep"/>
    <property type="evidence" value="ECO:0007669"/>
    <property type="project" value="InterPro"/>
</dbReference>
<evidence type="ECO:0000256" key="6">
    <source>
        <dbReference type="ARBA" id="ARBA00023136"/>
    </source>
</evidence>
<evidence type="ECO:0000256" key="7">
    <source>
        <dbReference type="ARBA" id="ARBA00023180"/>
    </source>
</evidence>
<sequence>MKFTVISIPLISLVLLFGSSAALKCYECNNRLNTNCSDPFIIDNTMLVDCKKNCSKIVFNDGYNVFRECVSDNDVCEKVEKSVKYCSTCATDKCNGSSSLKSSLIAIVSIAAMATYLFYGLH</sequence>
<dbReference type="InterPro" id="IPR031424">
    <property type="entry name" value="QVR-like"/>
</dbReference>
<keyword evidence="4 10" id="KW-0732">Signal</keyword>
<evidence type="ECO:0000256" key="8">
    <source>
        <dbReference type="ARBA" id="ARBA00023288"/>
    </source>
</evidence>
<keyword evidence="12" id="KW-1185">Reference proteome</keyword>
<evidence type="ECO:0000256" key="9">
    <source>
        <dbReference type="SAM" id="Phobius"/>
    </source>
</evidence>
<keyword evidence="2" id="KW-0336">GPI-anchor</keyword>
<dbReference type="InterPro" id="IPR050975">
    <property type="entry name" value="Sleep_regulator"/>
</dbReference>
<dbReference type="AlphaFoldDB" id="A0A5E4M9I7"/>